<evidence type="ECO:0000256" key="4">
    <source>
        <dbReference type="ARBA" id="ARBA00022475"/>
    </source>
</evidence>
<keyword evidence="6" id="KW-0812">Transmembrane</keyword>
<dbReference type="Gene3D" id="3.30.1150.10">
    <property type="match status" value="1"/>
</dbReference>
<dbReference type="OMA" id="WINKMAP"/>
<proteinExistence type="inferred from homology"/>
<keyword evidence="4 10" id="KW-1003">Cell membrane</keyword>
<dbReference type="InterPro" id="IPR051045">
    <property type="entry name" value="TonB-dependent_transducer"/>
</dbReference>
<dbReference type="GO" id="GO:0005886">
    <property type="term" value="C:plasma membrane"/>
    <property type="evidence" value="ECO:0007669"/>
    <property type="project" value="UniProtKB-SubCell"/>
</dbReference>
<dbReference type="GeneID" id="65281402"/>
<feature type="domain" description="TonB C-terminal" evidence="12">
    <location>
        <begin position="149"/>
        <end position="242"/>
    </location>
</feature>
<comment type="similarity">
    <text evidence="2 10">Belongs to the TonB family.</text>
</comment>
<evidence type="ECO:0000256" key="9">
    <source>
        <dbReference type="ARBA" id="ARBA00023136"/>
    </source>
</evidence>
<dbReference type="GO" id="GO:0015031">
    <property type="term" value="P:protein transport"/>
    <property type="evidence" value="ECO:0007669"/>
    <property type="project" value="UniProtKB-UniRule"/>
</dbReference>
<evidence type="ECO:0000313" key="13">
    <source>
        <dbReference type="EMBL" id="PZD80086.1"/>
    </source>
</evidence>
<dbReference type="OrthoDB" id="9792439at2"/>
<evidence type="ECO:0000256" key="6">
    <source>
        <dbReference type="ARBA" id="ARBA00022692"/>
    </source>
</evidence>
<dbReference type="PANTHER" id="PTHR33446:SF2">
    <property type="entry name" value="PROTEIN TONB"/>
    <property type="match status" value="1"/>
</dbReference>
<dbReference type="Proteomes" id="UP000248886">
    <property type="component" value="Unassembled WGS sequence"/>
</dbReference>
<organism evidence="13 14">
    <name type="scientific">Acidithiobacillus ferrooxidans</name>
    <name type="common">Thiobacillus ferrooxidans</name>
    <dbReference type="NCBI Taxonomy" id="920"/>
    <lineage>
        <taxon>Bacteria</taxon>
        <taxon>Pseudomonadati</taxon>
        <taxon>Pseudomonadota</taxon>
        <taxon>Acidithiobacillia</taxon>
        <taxon>Acidithiobacillales</taxon>
        <taxon>Acidithiobacillaceae</taxon>
        <taxon>Acidithiobacillus</taxon>
    </lineage>
</organism>
<keyword evidence="5 10" id="KW-0997">Cell inner membrane</keyword>
<dbReference type="GO" id="GO:0031992">
    <property type="term" value="F:energy transducer activity"/>
    <property type="evidence" value="ECO:0007669"/>
    <property type="project" value="InterPro"/>
</dbReference>
<dbReference type="GO" id="GO:0030288">
    <property type="term" value="C:outer membrane-bounded periplasmic space"/>
    <property type="evidence" value="ECO:0007669"/>
    <property type="project" value="InterPro"/>
</dbReference>
<comment type="function">
    <text evidence="10">Interacts with outer membrane receptor proteins that carry out high-affinity binding and energy dependent uptake into the periplasmic space of specific substrates. It could act to transduce energy from the cytoplasmic membrane to specific energy-requiring processes in the outer membrane, resulting in the release into the periplasm of ligands bound by these outer membrane proteins.</text>
</comment>
<evidence type="ECO:0000256" key="3">
    <source>
        <dbReference type="ARBA" id="ARBA00022448"/>
    </source>
</evidence>
<evidence type="ECO:0000256" key="8">
    <source>
        <dbReference type="ARBA" id="ARBA00022989"/>
    </source>
</evidence>
<accession>A0A2W1K0F7</accession>
<name>A0A2W1K0F7_ACIFR</name>
<keyword evidence="10" id="KW-0735">Signal-anchor</keyword>
<dbReference type="GO" id="GO:0015891">
    <property type="term" value="P:siderophore transport"/>
    <property type="evidence" value="ECO:0007669"/>
    <property type="project" value="InterPro"/>
</dbReference>
<dbReference type="AlphaFoldDB" id="A0A2W1K0F7"/>
<evidence type="ECO:0000256" key="1">
    <source>
        <dbReference type="ARBA" id="ARBA00004383"/>
    </source>
</evidence>
<keyword evidence="3 10" id="KW-0813">Transport</keyword>
<reference evidence="13 14" key="1">
    <citation type="submission" date="2018-06" db="EMBL/GenBank/DDBJ databases">
        <title>Draft sequence of Acidithiobacillus ferrooxidans CCM 4253.</title>
        <authorList>
            <person name="Moya-Beltran A."/>
            <person name="Castro M."/>
            <person name="Covarrubias P.C."/>
            <person name="Issotta F."/>
            <person name="Janiczek O."/>
            <person name="Mandl M."/>
            <person name="Kucera J."/>
            <person name="Quatrini R."/>
        </authorList>
    </citation>
    <scope>NUCLEOTIDE SEQUENCE [LARGE SCALE GENOMIC DNA]</scope>
    <source>
        <strain evidence="13 14">CCM 4253</strain>
    </source>
</reference>
<dbReference type="InterPro" id="IPR006260">
    <property type="entry name" value="TonB/TolA_C"/>
</dbReference>
<dbReference type="PROSITE" id="PS52015">
    <property type="entry name" value="TONB_CTD"/>
    <property type="match status" value="1"/>
</dbReference>
<dbReference type="RefSeq" id="WP_012537110.1">
    <property type="nucleotide sequence ID" value="NZ_AP025160.1"/>
</dbReference>
<dbReference type="EMBL" id="QKQP01000011">
    <property type="protein sequence ID" value="PZD80086.1"/>
    <property type="molecule type" value="Genomic_DNA"/>
</dbReference>
<keyword evidence="7 10" id="KW-0653">Protein transport</keyword>
<evidence type="ECO:0000313" key="14">
    <source>
        <dbReference type="Proteomes" id="UP000248886"/>
    </source>
</evidence>
<dbReference type="NCBIfam" id="TIGR01352">
    <property type="entry name" value="tonB_Cterm"/>
    <property type="match status" value="1"/>
</dbReference>
<dbReference type="GO" id="GO:0055085">
    <property type="term" value="P:transmembrane transport"/>
    <property type="evidence" value="ECO:0007669"/>
    <property type="project" value="InterPro"/>
</dbReference>
<feature type="compositionally biased region" description="Pro residues" evidence="11">
    <location>
        <begin position="66"/>
        <end position="96"/>
    </location>
</feature>
<dbReference type="InterPro" id="IPR037682">
    <property type="entry name" value="TonB_C"/>
</dbReference>
<feature type="compositionally biased region" description="Pro residues" evidence="11">
    <location>
        <begin position="111"/>
        <end position="125"/>
    </location>
</feature>
<keyword evidence="8" id="KW-1133">Transmembrane helix</keyword>
<evidence type="ECO:0000256" key="2">
    <source>
        <dbReference type="ARBA" id="ARBA00006555"/>
    </source>
</evidence>
<dbReference type="PANTHER" id="PTHR33446">
    <property type="entry name" value="PROTEIN TONB-RELATED"/>
    <property type="match status" value="1"/>
</dbReference>
<dbReference type="InterPro" id="IPR003538">
    <property type="entry name" value="TonB"/>
</dbReference>
<keyword evidence="9" id="KW-0472">Membrane</keyword>
<evidence type="ECO:0000259" key="12">
    <source>
        <dbReference type="PROSITE" id="PS52015"/>
    </source>
</evidence>
<protein>
    <recommendedName>
        <fullName evidence="10">Protein TonB</fullName>
    </recommendedName>
</protein>
<dbReference type="SUPFAM" id="SSF74653">
    <property type="entry name" value="TolA/TonB C-terminal domain"/>
    <property type="match status" value="1"/>
</dbReference>
<evidence type="ECO:0000256" key="5">
    <source>
        <dbReference type="ARBA" id="ARBA00022519"/>
    </source>
</evidence>
<feature type="region of interest" description="Disordered" evidence="11">
    <location>
        <begin position="64"/>
        <end position="147"/>
    </location>
</feature>
<evidence type="ECO:0000256" key="11">
    <source>
        <dbReference type="SAM" id="MobiDB-lite"/>
    </source>
</evidence>
<dbReference type="PRINTS" id="PR01374">
    <property type="entry name" value="TONBPROTEIN"/>
</dbReference>
<evidence type="ECO:0000256" key="10">
    <source>
        <dbReference type="RuleBase" id="RU362123"/>
    </source>
</evidence>
<comment type="subcellular location">
    <subcellularLocation>
        <location evidence="1 10">Cell inner membrane</location>
        <topology evidence="1 10">Single-pass membrane protein</topology>
        <orientation evidence="1 10">Periplasmic side</orientation>
    </subcellularLocation>
</comment>
<dbReference type="Pfam" id="PF03544">
    <property type="entry name" value="TonB_C"/>
    <property type="match status" value="1"/>
</dbReference>
<comment type="caution">
    <text evidence="13">The sequence shown here is derived from an EMBL/GenBank/DDBJ whole genome shotgun (WGS) entry which is preliminary data.</text>
</comment>
<gene>
    <name evidence="13" type="ORF">DN052_14345</name>
</gene>
<sequence>MTTALASPLFRPPEEGPLLRRALLAAVAVELLVIGNMAFFFRQEKPQSPSIPPMQLALIAPEPAKVIPPSPRPAAQPKATPKPMPKPVAKPLPRPVTQPVEAPRPATTAPSPLPAAPSLPSPVNAPPVQNANPVKSDPGPREDRAGEGQYAGRVAGEIEKHKVYPASAKELDMTGDVVLAYTISRQGSVMEASVLKSSGFKLLDEAALKALRASRFDAMTAGLWPGAPSKTFTTTVHFALDD</sequence>
<evidence type="ECO:0000256" key="7">
    <source>
        <dbReference type="ARBA" id="ARBA00022927"/>
    </source>
</evidence>